<name>A0A547Q6H6_9RHOB</name>
<reference evidence="1 2" key="1">
    <citation type="submission" date="2019-06" db="EMBL/GenBank/DDBJ databases">
        <title>Paenimaribius caenipelagi gen. nov., sp. nov., isolated from a tidal flat.</title>
        <authorList>
            <person name="Yoon J.-H."/>
        </authorList>
    </citation>
    <scope>NUCLEOTIDE SEQUENCE [LARGE SCALE GENOMIC DNA]</scope>
    <source>
        <strain evidence="1 2">JBTF-M29</strain>
    </source>
</reference>
<evidence type="ECO:0000313" key="1">
    <source>
        <dbReference type="EMBL" id="TRD21982.1"/>
    </source>
</evidence>
<gene>
    <name evidence="1" type="ORF">FEV53_06295</name>
</gene>
<dbReference type="Proteomes" id="UP000318590">
    <property type="component" value="Unassembled WGS sequence"/>
</dbReference>
<dbReference type="RefSeq" id="WP_142833970.1">
    <property type="nucleotide sequence ID" value="NZ_VFSV01000008.1"/>
</dbReference>
<comment type="caution">
    <text evidence="1">The sequence shown here is derived from an EMBL/GenBank/DDBJ whole genome shotgun (WGS) entry which is preliminary data.</text>
</comment>
<sequence>MKLIGGLDEIVHRRAIKRWTKIGDETEDLDRFSLAALRKQAEDLRERLDRVIEMTDHRLASPVTGSSDLMQTSLDGDWIGRPRTFRHKIVPAFVSEPQSGASFGNEINLFHDAGRPEVMIKQRAGQGRTGAAPYGLEVDTLDFDGSFLSLAFNIDDEIAVGLITSHIVQIDLNWETESLTTCYARLNVQHGPNTEQITRSVDIASTSPTVEFDLAYSDIHEERVERVWVDVIFERPRMSWLALRDMIVSRRLRAEV</sequence>
<dbReference type="OrthoDB" id="7827015at2"/>
<accession>A0A547Q6H6</accession>
<proteinExistence type="predicted"/>
<dbReference type="EMBL" id="VFSV01000008">
    <property type="protein sequence ID" value="TRD21982.1"/>
    <property type="molecule type" value="Genomic_DNA"/>
</dbReference>
<dbReference type="InterPro" id="IPR045514">
    <property type="entry name" value="DUF6478"/>
</dbReference>
<dbReference type="Pfam" id="PF20086">
    <property type="entry name" value="DUF6478"/>
    <property type="match status" value="1"/>
</dbReference>
<keyword evidence="2" id="KW-1185">Reference proteome</keyword>
<organism evidence="1 2">
    <name type="scientific">Palleronia caenipelagi</name>
    <dbReference type="NCBI Taxonomy" id="2489174"/>
    <lineage>
        <taxon>Bacteria</taxon>
        <taxon>Pseudomonadati</taxon>
        <taxon>Pseudomonadota</taxon>
        <taxon>Alphaproteobacteria</taxon>
        <taxon>Rhodobacterales</taxon>
        <taxon>Roseobacteraceae</taxon>
        <taxon>Palleronia</taxon>
    </lineage>
</organism>
<evidence type="ECO:0000313" key="2">
    <source>
        <dbReference type="Proteomes" id="UP000318590"/>
    </source>
</evidence>
<dbReference type="AlphaFoldDB" id="A0A547Q6H6"/>
<protein>
    <submittedName>
        <fullName evidence="1">Uncharacterized protein</fullName>
    </submittedName>
</protein>